<keyword evidence="1" id="KW-0472">Membrane</keyword>
<proteinExistence type="predicted"/>
<keyword evidence="1" id="KW-1133">Transmembrane helix</keyword>
<sequence length="230" mass="26205">METVKKFIKEHPHMWWGLYLPVYLTMFFIIEHLITDNYWATQTAIDDYIPFCEWFIFPYDAWAFLLVAIGLYLIIKDGEGFRRYMWTIMITFTTATVFCALVPNGQDLRPAVMEHHNIAAWLLQNTYALDTNTNVFPSVHVLGVIAAVSAVWHTPGLRKWGWRAGSLALGIVIIAATLFVKQHAFIDVLAGLFVGALGDIIVYVVIGKKRDRLMAEGKRLRYGSCQNADS</sequence>
<comment type="caution">
    <text evidence="3">The sequence shown here is derived from an EMBL/GenBank/DDBJ whole genome shotgun (WGS) entry which is preliminary data.</text>
</comment>
<dbReference type="EMBL" id="JAJEPW010000083">
    <property type="protein sequence ID" value="MCC2130928.1"/>
    <property type="molecule type" value="Genomic_DNA"/>
</dbReference>
<dbReference type="Pfam" id="PF01569">
    <property type="entry name" value="PAP2"/>
    <property type="match status" value="1"/>
</dbReference>
<evidence type="ECO:0000313" key="3">
    <source>
        <dbReference type="EMBL" id="MCC2130928.1"/>
    </source>
</evidence>
<feature type="transmembrane region" description="Helical" evidence="1">
    <location>
        <begin position="54"/>
        <end position="75"/>
    </location>
</feature>
<name>A0AAE3AJ38_9FIRM</name>
<evidence type="ECO:0000259" key="2">
    <source>
        <dbReference type="Pfam" id="PF01569"/>
    </source>
</evidence>
<dbReference type="SUPFAM" id="SSF48317">
    <property type="entry name" value="Acid phosphatase/Vanadium-dependent haloperoxidase"/>
    <property type="match status" value="1"/>
</dbReference>
<dbReference type="InterPro" id="IPR036938">
    <property type="entry name" value="PAP2/HPO_sf"/>
</dbReference>
<feature type="transmembrane region" description="Helical" evidence="1">
    <location>
        <begin position="185"/>
        <end position="206"/>
    </location>
</feature>
<organism evidence="3 4">
    <name type="scientific">Brotocaccenecus cirricatena</name>
    <dbReference type="NCBI Taxonomy" id="3064195"/>
    <lineage>
        <taxon>Bacteria</taxon>
        <taxon>Bacillati</taxon>
        <taxon>Bacillota</taxon>
        <taxon>Clostridia</taxon>
        <taxon>Eubacteriales</taxon>
        <taxon>Oscillospiraceae</taxon>
        <taxon>Brotocaccenecus</taxon>
    </lineage>
</organism>
<evidence type="ECO:0000313" key="4">
    <source>
        <dbReference type="Proteomes" id="UP001199319"/>
    </source>
</evidence>
<feature type="transmembrane region" description="Helical" evidence="1">
    <location>
        <begin position="84"/>
        <end position="103"/>
    </location>
</feature>
<evidence type="ECO:0000256" key="1">
    <source>
        <dbReference type="SAM" id="Phobius"/>
    </source>
</evidence>
<protein>
    <submittedName>
        <fullName evidence="3">Phosphatase PAP2 family protein</fullName>
    </submittedName>
</protein>
<feature type="transmembrane region" description="Helical" evidence="1">
    <location>
        <begin position="135"/>
        <end position="153"/>
    </location>
</feature>
<dbReference type="Proteomes" id="UP001199319">
    <property type="component" value="Unassembled WGS sequence"/>
</dbReference>
<feature type="transmembrane region" description="Helical" evidence="1">
    <location>
        <begin position="15"/>
        <end position="34"/>
    </location>
</feature>
<reference evidence="3" key="1">
    <citation type="submission" date="2021-10" db="EMBL/GenBank/DDBJ databases">
        <title>Anaerobic single-cell dispensing facilitates the cultivation of human gut bacteria.</title>
        <authorList>
            <person name="Afrizal A."/>
        </authorList>
    </citation>
    <scope>NUCLEOTIDE SEQUENCE</scope>
    <source>
        <strain evidence="3">CLA-AA-H272</strain>
    </source>
</reference>
<keyword evidence="4" id="KW-1185">Reference proteome</keyword>
<feature type="domain" description="Phosphatidic acid phosphatase type 2/haloperoxidase" evidence="2">
    <location>
        <begin position="127"/>
        <end position="209"/>
    </location>
</feature>
<dbReference type="RefSeq" id="WP_302930051.1">
    <property type="nucleotide sequence ID" value="NZ_JAJEPW010000083.1"/>
</dbReference>
<gene>
    <name evidence="3" type="ORF">LKD37_15710</name>
</gene>
<dbReference type="AlphaFoldDB" id="A0AAE3AJ38"/>
<dbReference type="InterPro" id="IPR000326">
    <property type="entry name" value="PAP2/HPO"/>
</dbReference>
<keyword evidence="1" id="KW-0812">Transmembrane</keyword>
<feature type="transmembrane region" description="Helical" evidence="1">
    <location>
        <begin position="160"/>
        <end position="179"/>
    </location>
</feature>
<accession>A0AAE3AJ38</accession>
<dbReference type="GO" id="GO:0016020">
    <property type="term" value="C:membrane"/>
    <property type="evidence" value="ECO:0007669"/>
    <property type="project" value="UniProtKB-SubCell"/>
</dbReference>